<reference evidence="8 9" key="1">
    <citation type="submission" date="2021-02" db="EMBL/GenBank/DDBJ databases">
        <title>Characterization of Marinitoga sp. nov. str. BP5-C20A.</title>
        <authorList>
            <person name="Erauso G."/>
            <person name="Postec A."/>
        </authorList>
    </citation>
    <scope>NUCLEOTIDE SEQUENCE [LARGE SCALE GENOMIC DNA]</scope>
    <source>
        <strain evidence="8 9">BP5-C20A</strain>
    </source>
</reference>
<keyword evidence="6" id="KW-0862">Zinc</keyword>
<keyword evidence="4" id="KW-0479">Metal-binding</keyword>
<evidence type="ECO:0000256" key="5">
    <source>
        <dbReference type="ARBA" id="ARBA00022801"/>
    </source>
</evidence>
<keyword evidence="5" id="KW-0378">Hydrolase</keyword>
<dbReference type="InterPro" id="IPR018299">
    <property type="entry name" value="Alkaline_phosphatase_AS"/>
</dbReference>
<evidence type="ECO:0000256" key="7">
    <source>
        <dbReference type="ARBA" id="ARBA00022842"/>
    </source>
</evidence>
<proteinExistence type="inferred from homology"/>
<evidence type="ECO:0000313" key="8">
    <source>
        <dbReference type="EMBL" id="WGS66080.1"/>
    </source>
</evidence>
<accession>A0ABY8PTW6</accession>
<evidence type="ECO:0000256" key="2">
    <source>
        <dbReference type="ARBA" id="ARBA00001947"/>
    </source>
</evidence>
<gene>
    <name evidence="8" type="ORF">JRV97_05040</name>
</gene>
<evidence type="ECO:0000256" key="3">
    <source>
        <dbReference type="ARBA" id="ARBA00005984"/>
    </source>
</evidence>
<organism evidence="8 9">
    <name type="scientific">Marinitoga aeolica</name>
    <dbReference type="NCBI Taxonomy" id="2809031"/>
    <lineage>
        <taxon>Bacteria</taxon>
        <taxon>Thermotogati</taxon>
        <taxon>Thermotogota</taxon>
        <taxon>Thermotogae</taxon>
        <taxon>Petrotogales</taxon>
        <taxon>Petrotogaceae</taxon>
        <taxon>Marinitoga</taxon>
    </lineage>
</organism>
<keyword evidence="7" id="KW-0460">Magnesium</keyword>
<dbReference type="InterPro" id="IPR001952">
    <property type="entry name" value="Alkaline_phosphatase"/>
</dbReference>
<dbReference type="InterPro" id="IPR017850">
    <property type="entry name" value="Alkaline_phosphatase_core_sf"/>
</dbReference>
<evidence type="ECO:0000313" key="9">
    <source>
        <dbReference type="Proteomes" id="UP001232493"/>
    </source>
</evidence>
<sequence>MNEFYENSKYRSCNSANSNVTDSAAAGTALFSGFKTNNGMIGMLPDGTIVPTIAEIAAQNGVKIGVYPHQELRMLHQELYMDMYQHEKMEKI</sequence>
<comment type="similarity">
    <text evidence="3">Belongs to the alkaline phosphatase family.</text>
</comment>
<evidence type="ECO:0000256" key="4">
    <source>
        <dbReference type="ARBA" id="ARBA00022723"/>
    </source>
</evidence>
<dbReference type="SUPFAM" id="SSF53649">
    <property type="entry name" value="Alkaline phosphatase-like"/>
    <property type="match status" value="1"/>
</dbReference>
<comment type="cofactor">
    <cofactor evidence="1">
        <name>Mg(2+)</name>
        <dbReference type="ChEBI" id="CHEBI:18420"/>
    </cofactor>
</comment>
<dbReference type="Proteomes" id="UP001232493">
    <property type="component" value="Chromosome"/>
</dbReference>
<keyword evidence="9" id="KW-1185">Reference proteome</keyword>
<dbReference type="Pfam" id="PF00245">
    <property type="entry name" value="Alk_phosphatase"/>
    <property type="match status" value="1"/>
</dbReference>
<evidence type="ECO:0000256" key="6">
    <source>
        <dbReference type="ARBA" id="ARBA00022833"/>
    </source>
</evidence>
<dbReference type="PROSITE" id="PS00123">
    <property type="entry name" value="ALKALINE_PHOSPHATASE"/>
    <property type="match status" value="1"/>
</dbReference>
<dbReference type="EMBL" id="CP069362">
    <property type="protein sequence ID" value="WGS66080.1"/>
    <property type="molecule type" value="Genomic_DNA"/>
</dbReference>
<protein>
    <submittedName>
        <fullName evidence="8">Alkaline phosphatase</fullName>
    </submittedName>
</protein>
<comment type="cofactor">
    <cofactor evidence="2">
        <name>Zn(2+)</name>
        <dbReference type="ChEBI" id="CHEBI:29105"/>
    </cofactor>
</comment>
<name>A0ABY8PTW6_9BACT</name>
<evidence type="ECO:0000256" key="1">
    <source>
        <dbReference type="ARBA" id="ARBA00001946"/>
    </source>
</evidence>
<dbReference type="Gene3D" id="3.40.720.10">
    <property type="entry name" value="Alkaline Phosphatase, subunit A"/>
    <property type="match status" value="1"/>
</dbReference>